<dbReference type="KEGG" id="jda:BW727_101193"/>
<gene>
    <name evidence="2" type="ORF">BW727_101193</name>
</gene>
<evidence type="ECO:0008006" key="4">
    <source>
        <dbReference type="Google" id="ProtNLM"/>
    </source>
</evidence>
<feature type="transmembrane region" description="Helical" evidence="1">
    <location>
        <begin position="75"/>
        <end position="97"/>
    </location>
</feature>
<protein>
    <recommendedName>
        <fullName evidence="4">ABC-2 family transporter protein</fullName>
    </recommendedName>
</protein>
<dbReference type="EMBL" id="CP019728">
    <property type="protein sequence ID" value="AQS53560.1"/>
    <property type="molecule type" value="Genomic_DNA"/>
</dbReference>
<keyword evidence="1" id="KW-0812">Transmembrane</keyword>
<dbReference type="RefSeq" id="WP_062472275.1">
    <property type="nucleotide sequence ID" value="NZ_BBYN01000041.1"/>
</dbReference>
<feature type="transmembrane region" description="Helical" evidence="1">
    <location>
        <begin position="20"/>
        <end position="38"/>
    </location>
</feature>
<dbReference type="STRING" id="708126.BW727_101193"/>
<evidence type="ECO:0000256" key="1">
    <source>
        <dbReference type="SAM" id="Phobius"/>
    </source>
</evidence>
<dbReference type="OrthoDB" id="1751619at2"/>
<feature type="transmembrane region" description="Helical" evidence="1">
    <location>
        <begin position="185"/>
        <end position="204"/>
    </location>
</feature>
<keyword evidence="1" id="KW-0472">Membrane</keyword>
<keyword evidence="3" id="KW-1185">Reference proteome</keyword>
<evidence type="ECO:0000313" key="3">
    <source>
        <dbReference type="Proteomes" id="UP000188993"/>
    </source>
</evidence>
<feature type="transmembrane region" description="Helical" evidence="1">
    <location>
        <begin position="125"/>
        <end position="145"/>
    </location>
</feature>
<reference evidence="2 3" key="1">
    <citation type="journal article" date="2014" name="Int. J. Syst. Evol. Microbiol.">
        <title>Jeotgalibaca dankookensis gen. nov., sp. nov., a member of the family Carnobacteriaceae, isolated from seujeot (Korean traditional food).</title>
        <authorList>
            <person name="Lee D.G."/>
            <person name="Trujillo M.E."/>
            <person name="Kang H."/>
            <person name="Ahn T.Y."/>
        </authorList>
    </citation>
    <scope>NUCLEOTIDE SEQUENCE [LARGE SCALE GENOMIC DNA]</scope>
    <source>
        <strain evidence="2 3">EX-07</strain>
    </source>
</reference>
<feature type="transmembrane region" description="Helical" evidence="1">
    <location>
        <begin position="211"/>
        <end position="233"/>
    </location>
</feature>
<organism evidence="2 3">
    <name type="scientific">Jeotgalibaca dankookensis</name>
    <dbReference type="NCBI Taxonomy" id="708126"/>
    <lineage>
        <taxon>Bacteria</taxon>
        <taxon>Bacillati</taxon>
        <taxon>Bacillota</taxon>
        <taxon>Bacilli</taxon>
        <taxon>Lactobacillales</taxon>
        <taxon>Carnobacteriaceae</taxon>
        <taxon>Jeotgalibaca</taxon>
    </lineage>
</organism>
<feature type="transmembrane region" description="Helical" evidence="1">
    <location>
        <begin position="245"/>
        <end position="268"/>
    </location>
</feature>
<accession>A0A1S6IQ17</accession>
<dbReference type="Proteomes" id="UP000188993">
    <property type="component" value="Chromosome"/>
</dbReference>
<dbReference type="AlphaFoldDB" id="A0A1S6IQ17"/>
<proteinExistence type="predicted"/>
<sequence>MKKTIDLLTFELYRIRKAYFVLLAIIATMQIGAVVQTANQYLMRLEIFQRETNGNAINYLSQWGPISYSNVQGSLLTTFSVILGIIAIGFYVFAIWYRDWIGKNNFSYRLLALPGSRMSIYWSKLLTILFLIAGLLSLQVLLNFIGNELLQLLVPNELFQSLSPTESVYDSSILLIVLPSALGDFFINYLVGITALIAVNMLILIELSYKWIGITIDVLLFLVGNSILVILFRSNFFAYLFPKELLLLIVFSSLFITILAIGMSKWLIERKISV</sequence>
<name>A0A1S6IQ17_9LACT</name>
<keyword evidence="1" id="KW-1133">Transmembrane helix</keyword>
<evidence type="ECO:0000313" key="2">
    <source>
        <dbReference type="EMBL" id="AQS53560.1"/>
    </source>
</evidence>